<dbReference type="RefSeq" id="WP_106464182.1">
    <property type="nucleotide sequence ID" value="NZ_PXOQ01000015.1"/>
</dbReference>
<name>A0A2T1N590_9FLAO</name>
<keyword evidence="1" id="KW-1133">Transmembrane helix</keyword>
<evidence type="ECO:0000313" key="3">
    <source>
        <dbReference type="EMBL" id="PSG86443.1"/>
    </source>
</evidence>
<protein>
    <recommendedName>
        <fullName evidence="2">Letm1 RBD domain-containing protein</fullName>
    </recommendedName>
</protein>
<sequence>MNPSASGWIKKFGEFVKPLKPIKLSLRDLYNILREHRFVYGYSSSSIFNFNIEQEFSQDEIEKLNLVTAFYYTYNIHHEKFQFNDFVLSLLNFFNSIEVVELTLWDKFIAGKDARQQLERIIHEHVQIDQNIFTKHFNKQTTNSLLFLDVLAYDKFLEKEINTHDYLKELEYIILNITNDIYAFKKARKKEKKSALKQISDSLYYQKKKQYDVDLNYRRLIETKFKQVEKLYFLDIATFTIWEPVFEDDKSYNFIKALGADMNIKKEFIENSLNEMTHFYFNHKNSSIFKTSNKLNNFYDNSSQLVIKLIKRNSKRILKEISQSRELMVLLTQSTIRELSKEEQEKVQFQLLDILKTIPSLAIFMLPGGAILLPIFVKLLPNMMPSAFDDNKVNQTINENEDLI</sequence>
<dbReference type="NCBIfam" id="NF040639">
    <property type="entry name" value="LETM1_rel_film"/>
    <property type="match status" value="1"/>
</dbReference>
<accession>A0A2T1N590</accession>
<evidence type="ECO:0000256" key="1">
    <source>
        <dbReference type="SAM" id="Phobius"/>
    </source>
</evidence>
<keyword evidence="1" id="KW-0812">Transmembrane</keyword>
<reference evidence="3 4" key="1">
    <citation type="submission" date="2018-03" db="EMBL/GenBank/DDBJ databases">
        <title>Mesoflavibacter sp. HG37 and Mesoflavibacter sp. HG96 sp.nov., two marine bacteria isolated from seawater of Western Pacific Ocean.</title>
        <authorList>
            <person name="Cheng H."/>
            <person name="Wu Y.-H."/>
            <person name="Guo L.-L."/>
            <person name="Xu X.-W."/>
        </authorList>
    </citation>
    <scope>NUCLEOTIDE SEQUENCE [LARGE SCALE GENOMIC DNA]</scope>
    <source>
        <strain evidence="3 4">KCTC 32269</strain>
    </source>
</reference>
<organism evidence="3 4">
    <name type="scientific">Aurantibacter aestuarii</name>
    <dbReference type="NCBI Taxonomy" id="1266046"/>
    <lineage>
        <taxon>Bacteria</taxon>
        <taxon>Pseudomonadati</taxon>
        <taxon>Bacteroidota</taxon>
        <taxon>Flavobacteriia</taxon>
        <taxon>Flavobacteriales</taxon>
        <taxon>Flavobacteriaceae</taxon>
        <taxon>Aurantibacter</taxon>
    </lineage>
</organism>
<proteinExistence type="predicted"/>
<feature type="domain" description="Letm1 RBD" evidence="2">
    <location>
        <begin position="339"/>
        <end position="396"/>
    </location>
</feature>
<evidence type="ECO:0000313" key="4">
    <source>
        <dbReference type="Proteomes" id="UP000238426"/>
    </source>
</evidence>
<dbReference type="OrthoDB" id="1421172at2"/>
<dbReference type="AlphaFoldDB" id="A0A2T1N590"/>
<evidence type="ECO:0000259" key="2">
    <source>
        <dbReference type="Pfam" id="PF07766"/>
    </source>
</evidence>
<dbReference type="Proteomes" id="UP000238426">
    <property type="component" value="Unassembled WGS sequence"/>
</dbReference>
<feature type="transmembrane region" description="Helical" evidence="1">
    <location>
        <begin position="358"/>
        <end position="377"/>
    </location>
</feature>
<gene>
    <name evidence="3" type="ORF">C7H52_12200</name>
</gene>
<dbReference type="GO" id="GO:0043022">
    <property type="term" value="F:ribosome binding"/>
    <property type="evidence" value="ECO:0007669"/>
    <property type="project" value="InterPro"/>
</dbReference>
<dbReference type="InterPro" id="IPR033122">
    <property type="entry name" value="LETM1-like_RBD"/>
</dbReference>
<dbReference type="Pfam" id="PF07766">
    <property type="entry name" value="LETM1_RBD"/>
    <property type="match status" value="1"/>
</dbReference>
<comment type="caution">
    <text evidence="3">The sequence shown here is derived from an EMBL/GenBank/DDBJ whole genome shotgun (WGS) entry which is preliminary data.</text>
</comment>
<dbReference type="EMBL" id="PXOQ01000015">
    <property type="protein sequence ID" value="PSG86443.1"/>
    <property type="molecule type" value="Genomic_DNA"/>
</dbReference>
<keyword evidence="1" id="KW-0472">Membrane</keyword>
<keyword evidence="4" id="KW-1185">Reference proteome</keyword>